<evidence type="ECO:0000256" key="1">
    <source>
        <dbReference type="SAM" id="SignalP"/>
    </source>
</evidence>
<feature type="domain" description="Peptidase C39" evidence="2">
    <location>
        <begin position="44"/>
        <end position="177"/>
    </location>
</feature>
<evidence type="ECO:0000313" key="4">
    <source>
        <dbReference type="Proteomes" id="UP001595979"/>
    </source>
</evidence>
<keyword evidence="4" id="KW-1185">Reference proteome</keyword>
<name>A0ABW1DDD9_9DEIO</name>
<dbReference type="Proteomes" id="UP001595979">
    <property type="component" value="Unassembled WGS sequence"/>
</dbReference>
<proteinExistence type="predicted"/>
<dbReference type="Pfam" id="PF13529">
    <property type="entry name" value="Peptidase_C39_2"/>
    <property type="match status" value="1"/>
</dbReference>
<organism evidence="3 4">
    <name type="scientific">Deinococcus petrolearius</name>
    <dbReference type="NCBI Taxonomy" id="1751295"/>
    <lineage>
        <taxon>Bacteria</taxon>
        <taxon>Thermotogati</taxon>
        <taxon>Deinococcota</taxon>
        <taxon>Deinococci</taxon>
        <taxon>Deinococcales</taxon>
        <taxon>Deinococcaceae</taxon>
        <taxon>Deinococcus</taxon>
    </lineage>
</organism>
<dbReference type="PROSITE" id="PS50990">
    <property type="entry name" value="PEPTIDASE_C39"/>
    <property type="match status" value="1"/>
</dbReference>
<comment type="caution">
    <text evidence="3">The sequence shown here is derived from an EMBL/GenBank/DDBJ whole genome shotgun (WGS) entry which is preliminary data.</text>
</comment>
<feature type="signal peptide" evidence="1">
    <location>
        <begin position="1"/>
        <end position="29"/>
    </location>
</feature>
<gene>
    <name evidence="3" type="ORF">ACFPQ6_00580</name>
</gene>
<dbReference type="InterPro" id="IPR011990">
    <property type="entry name" value="TPR-like_helical_dom_sf"/>
</dbReference>
<dbReference type="EMBL" id="JBHSOH010000002">
    <property type="protein sequence ID" value="MFC5846792.1"/>
    <property type="molecule type" value="Genomic_DNA"/>
</dbReference>
<evidence type="ECO:0000259" key="2">
    <source>
        <dbReference type="PROSITE" id="PS50990"/>
    </source>
</evidence>
<reference evidence="4" key="1">
    <citation type="journal article" date="2019" name="Int. J. Syst. Evol. Microbiol.">
        <title>The Global Catalogue of Microorganisms (GCM) 10K type strain sequencing project: providing services to taxonomists for standard genome sequencing and annotation.</title>
        <authorList>
            <consortium name="The Broad Institute Genomics Platform"/>
            <consortium name="The Broad Institute Genome Sequencing Center for Infectious Disease"/>
            <person name="Wu L."/>
            <person name="Ma J."/>
        </authorList>
    </citation>
    <scope>NUCLEOTIDE SEQUENCE [LARGE SCALE GENOMIC DNA]</scope>
    <source>
        <strain evidence="4">CGMCC 1.15053</strain>
    </source>
</reference>
<keyword evidence="1" id="KW-0732">Signal</keyword>
<sequence>MTPPRARLTPAALCSVALLLGGALPGCGAAAAPAGVTLKDIRYERQGPDNCGPVTAMTVLGYHGTRVTQAQAAAALKDFPGDPQVTSLELAAYLGRYGLRSMIRSAGTPALIRELVSRGLPVVVQQRLRAGSNVAHFRTVYGYRAGQFLVSDPLLGPALWLSEAQFTDLWHFYNGEYLVAYPASKEGDVQAVLGRDVRAAANWTRLKRVTEARAKAQPNDPYTWWGLGKANLRLGNVTAAAANFDRAVELGVPRLYFLYRQEAFEAWTKAGQHSKTLRYAGLALKTFPDSKELLHFRGVARRALGG</sequence>
<dbReference type="InterPro" id="IPR039564">
    <property type="entry name" value="Peptidase_C39-like"/>
</dbReference>
<dbReference type="Gene3D" id="3.90.70.10">
    <property type="entry name" value="Cysteine proteinases"/>
    <property type="match status" value="1"/>
</dbReference>
<dbReference type="SUPFAM" id="SSF48452">
    <property type="entry name" value="TPR-like"/>
    <property type="match status" value="1"/>
</dbReference>
<dbReference type="RefSeq" id="WP_380045198.1">
    <property type="nucleotide sequence ID" value="NZ_JBHSOH010000002.1"/>
</dbReference>
<feature type="chain" id="PRO_5046242638" evidence="1">
    <location>
        <begin position="30"/>
        <end position="306"/>
    </location>
</feature>
<dbReference type="InterPro" id="IPR005074">
    <property type="entry name" value="Peptidase_C39"/>
</dbReference>
<accession>A0ABW1DDD9</accession>
<dbReference type="Gene3D" id="1.25.40.10">
    <property type="entry name" value="Tetratricopeptide repeat domain"/>
    <property type="match status" value="1"/>
</dbReference>
<evidence type="ECO:0000313" key="3">
    <source>
        <dbReference type="EMBL" id="MFC5846792.1"/>
    </source>
</evidence>
<protein>
    <submittedName>
        <fullName evidence="3">C39 family peptidase</fullName>
    </submittedName>
</protein>